<dbReference type="RefSeq" id="WP_244754750.1">
    <property type="nucleotide sequence ID" value="NZ_CP095074.1"/>
</dbReference>
<dbReference type="GO" id="GO:0016829">
    <property type="term" value="F:lyase activity"/>
    <property type="evidence" value="ECO:0007669"/>
    <property type="project" value="UniProtKB-KW"/>
</dbReference>
<dbReference type="Pfam" id="PF03328">
    <property type="entry name" value="HpcH_HpaI"/>
    <property type="match status" value="1"/>
</dbReference>
<keyword evidence="5" id="KW-0456">Lyase</keyword>
<dbReference type="InterPro" id="IPR011206">
    <property type="entry name" value="Citrate_lyase_beta/mcl1/mcl2"/>
</dbReference>
<comment type="cofactor">
    <cofactor evidence="1">
        <name>Mg(2+)</name>
        <dbReference type="ChEBI" id="CHEBI:18420"/>
    </cofactor>
</comment>
<evidence type="ECO:0000313" key="6">
    <source>
        <dbReference type="Proteomes" id="UP000831880"/>
    </source>
</evidence>
<dbReference type="PIRSF" id="PIRSF015582">
    <property type="entry name" value="Cit_lyase_B"/>
    <property type="match status" value="1"/>
</dbReference>
<gene>
    <name evidence="5" type="ORF">MUO14_08195</name>
</gene>
<keyword evidence="2" id="KW-0479">Metal-binding</keyword>
<protein>
    <submittedName>
        <fullName evidence="5">CoA ester lyase</fullName>
    </submittedName>
</protein>
<evidence type="ECO:0000256" key="1">
    <source>
        <dbReference type="ARBA" id="ARBA00001946"/>
    </source>
</evidence>
<organism evidence="5 6">
    <name type="scientific">Halobacillus shinanisalinarum</name>
    <dbReference type="NCBI Taxonomy" id="2932258"/>
    <lineage>
        <taxon>Bacteria</taxon>
        <taxon>Bacillati</taxon>
        <taxon>Bacillota</taxon>
        <taxon>Bacilli</taxon>
        <taxon>Bacillales</taxon>
        <taxon>Bacillaceae</taxon>
        <taxon>Halobacillus</taxon>
    </lineage>
</organism>
<dbReference type="SUPFAM" id="SSF51621">
    <property type="entry name" value="Phosphoenolpyruvate/pyruvate domain"/>
    <property type="match status" value="1"/>
</dbReference>
<dbReference type="Proteomes" id="UP000831880">
    <property type="component" value="Chromosome"/>
</dbReference>
<evidence type="ECO:0000256" key="3">
    <source>
        <dbReference type="ARBA" id="ARBA00022842"/>
    </source>
</evidence>
<evidence type="ECO:0000313" key="5">
    <source>
        <dbReference type="EMBL" id="UOQ94894.1"/>
    </source>
</evidence>
<dbReference type="InterPro" id="IPR015813">
    <property type="entry name" value="Pyrv/PenolPyrv_kinase-like_dom"/>
</dbReference>
<accession>A0ABY4H3J1</accession>
<reference evidence="5 6" key="1">
    <citation type="submission" date="2022-04" db="EMBL/GenBank/DDBJ databases">
        <title>Halobacillus sp. isolated from saltern.</title>
        <authorList>
            <person name="Won M."/>
            <person name="Lee C.-M."/>
            <person name="Woen H.-Y."/>
            <person name="Kwon S.-W."/>
        </authorList>
    </citation>
    <scope>NUCLEOTIDE SEQUENCE [LARGE SCALE GENOMIC DNA]</scope>
    <source>
        <strain evidence="5 6">SSTM10-2</strain>
    </source>
</reference>
<keyword evidence="6" id="KW-1185">Reference proteome</keyword>
<evidence type="ECO:0000256" key="2">
    <source>
        <dbReference type="ARBA" id="ARBA00022723"/>
    </source>
</evidence>
<dbReference type="InterPro" id="IPR005000">
    <property type="entry name" value="Aldolase/citrate-lyase_domain"/>
</dbReference>
<name>A0ABY4H3J1_9BACI</name>
<dbReference type="Gene3D" id="3.20.20.60">
    <property type="entry name" value="Phosphoenolpyruvate-binding domains"/>
    <property type="match status" value="1"/>
</dbReference>
<feature type="domain" description="HpcH/HpaI aldolase/citrate lyase" evidence="4">
    <location>
        <begin position="5"/>
        <end position="228"/>
    </location>
</feature>
<sequence length="290" mass="32014">MSVLRSYLFVPARELSMIRKAIQSEADSIIIDLEDAVVASEKESARNLMEKALLELQGSKPIYIRINDTSTPFWENDLESAVLNGATGIVVPKAENKEQMINICERVIKWGASDCAALAVENVSFEVIPLIETAKGVQDVYEIARAHSFISKLAFGSIDYSLDLGCELTPEGRELIYPLSRIAVASRAAKIGGPIDAVFPDLMNHTGLVEEATRTKNLGFKGKLTIHPKQVKTVNELFAPNKWEVQQANEIVEEFEKAEQTGKASINVNGKLVDYPVYKKAKEVVSFSNL</sequence>
<evidence type="ECO:0000259" key="4">
    <source>
        <dbReference type="Pfam" id="PF03328"/>
    </source>
</evidence>
<dbReference type="EMBL" id="CP095074">
    <property type="protein sequence ID" value="UOQ94894.1"/>
    <property type="molecule type" value="Genomic_DNA"/>
</dbReference>
<dbReference type="PANTHER" id="PTHR32308:SF0">
    <property type="entry name" value="HPCH_HPAI ALDOLASE_CITRATE LYASE DOMAIN-CONTAINING PROTEIN"/>
    <property type="match status" value="1"/>
</dbReference>
<dbReference type="InterPro" id="IPR040442">
    <property type="entry name" value="Pyrv_kinase-like_dom_sf"/>
</dbReference>
<dbReference type="PANTHER" id="PTHR32308">
    <property type="entry name" value="LYASE BETA SUBUNIT, PUTATIVE (AFU_ORTHOLOGUE AFUA_4G13030)-RELATED"/>
    <property type="match status" value="1"/>
</dbReference>
<keyword evidence="3" id="KW-0460">Magnesium</keyword>
<proteinExistence type="predicted"/>